<name>A0A2G2ZVN0_CAPAN</name>
<organism evidence="1 2">
    <name type="scientific">Capsicum annuum</name>
    <name type="common">Capsicum pepper</name>
    <dbReference type="NCBI Taxonomy" id="4072"/>
    <lineage>
        <taxon>Eukaryota</taxon>
        <taxon>Viridiplantae</taxon>
        <taxon>Streptophyta</taxon>
        <taxon>Embryophyta</taxon>
        <taxon>Tracheophyta</taxon>
        <taxon>Spermatophyta</taxon>
        <taxon>Magnoliopsida</taxon>
        <taxon>eudicotyledons</taxon>
        <taxon>Gunneridae</taxon>
        <taxon>Pentapetalae</taxon>
        <taxon>asterids</taxon>
        <taxon>lamiids</taxon>
        <taxon>Solanales</taxon>
        <taxon>Solanaceae</taxon>
        <taxon>Solanoideae</taxon>
        <taxon>Capsiceae</taxon>
        <taxon>Capsicum</taxon>
    </lineage>
</organism>
<accession>A0A2G2ZVN0</accession>
<proteinExistence type="predicted"/>
<keyword evidence="2" id="KW-1185">Reference proteome</keyword>
<dbReference type="Gramene" id="PHT86033">
    <property type="protein sequence ID" value="PHT86033"/>
    <property type="gene ID" value="T459_08139"/>
</dbReference>
<dbReference type="AlphaFoldDB" id="A0A2G2ZVN0"/>
<gene>
    <name evidence="1" type="ORF">T459_08139</name>
</gene>
<evidence type="ECO:0000313" key="1">
    <source>
        <dbReference type="EMBL" id="PHT86033.1"/>
    </source>
</evidence>
<evidence type="ECO:0000313" key="2">
    <source>
        <dbReference type="Proteomes" id="UP000222542"/>
    </source>
</evidence>
<dbReference type="Proteomes" id="UP000222542">
    <property type="component" value="Unassembled WGS sequence"/>
</dbReference>
<comment type="caution">
    <text evidence="1">The sequence shown here is derived from an EMBL/GenBank/DDBJ whole genome shotgun (WGS) entry which is preliminary data.</text>
</comment>
<reference evidence="1 2" key="1">
    <citation type="journal article" date="2014" name="Nat. Genet.">
        <title>Genome sequence of the hot pepper provides insights into the evolution of pungency in Capsicum species.</title>
        <authorList>
            <person name="Kim S."/>
            <person name="Park M."/>
            <person name="Yeom S.I."/>
            <person name="Kim Y.M."/>
            <person name="Lee J.M."/>
            <person name="Lee H.A."/>
            <person name="Seo E."/>
            <person name="Choi J."/>
            <person name="Cheong K."/>
            <person name="Kim K.T."/>
            <person name="Jung K."/>
            <person name="Lee G.W."/>
            <person name="Oh S.K."/>
            <person name="Bae C."/>
            <person name="Kim S.B."/>
            <person name="Lee H.Y."/>
            <person name="Kim S.Y."/>
            <person name="Kim M.S."/>
            <person name="Kang B.C."/>
            <person name="Jo Y.D."/>
            <person name="Yang H.B."/>
            <person name="Jeong H.J."/>
            <person name="Kang W.H."/>
            <person name="Kwon J.K."/>
            <person name="Shin C."/>
            <person name="Lim J.Y."/>
            <person name="Park J.H."/>
            <person name="Huh J.H."/>
            <person name="Kim J.S."/>
            <person name="Kim B.D."/>
            <person name="Cohen O."/>
            <person name="Paran I."/>
            <person name="Suh M.C."/>
            <person name="Lee S.B."/>
            <person name="Kim Y.K."/>
            <person name="Shin Y."/>
            <person name="Noh S.J."/>
            <person name="Park J."/>
            <person name="Seo Y.S."/>
            <person name="Kwon S.Y."/>
            <person name="Kim H.A."/>
            <person name="Park J.M."/>
            <person name="Kim H.J."/>
            <person name="Choi S.B."/>
            <person name="Bosland P.W."/>
            <person name="Reeves G."/>
            <person name="Jo S.H."/>
            <person name="Lee B.W."/>
            <person name="Cho H.T."/>
            <person name="Choi H.S."/>
            <person name="Lee M.S."/>
            <person name="Yu Y."/>
            <person name="Do Choi Y."/>
            <person name="Park B.S."/>
            <person name="van Deynze A."/>
            <person name="Ashrafi H."/>
            <person name="Hill T."/>
            <person name="Kim W.T."/>
            <person name="Pai H.S."/>
            <person name="Ahn H.K."/>
            <person name="Yeam I."/>
            <person name="Giovannoni J.J."/>
            <person name="Rose J.K."/>
            <person name="Sorensen I."/>
            <person name="Lee S.J."/>
            <person name="Kim R.W."/>
            <person name="Choi I.Y."/>
            <person name="Choi B.S."/>
            <person name="Lim J.S."/>
            <person name="Lee Y.H."/>
            <person name="Choi D."/>
        </authorList>
    </citation>
    <scope>NUCLEOTIDE SEQUENCE [LARGE SCALE GENOMIC DNA]</scope>
    <source>
        <strain evidence="2">cv. CM334</strain>
    </source>
</reference>
<protein>
    <submittedName>
        <fullName evidence="1">Uncharacterized protein</fullName>
    </submittedName>
</protein>
<sequence length="405" mass="45446">MSLVGSPTSTKRKLHLLKRLDVTTPKDTGGLGIQRLTTNNLAMLASSAWRVFHSDAPWAQILRSKYLRRKDDNSRIWTTIMTGWVQCQIGLQWQPADGKHVLFFTDPWIRPDCSVHNFIQGPLQRHEFKANIDSYKTDNHWIFSELLFDFTQTIFSRINSIYFPRVSLVVGIILRSKMPIFYCLAIGVEKVEMVLLVVENVRVSIVPDGPEAEGNDIIMIQLKAIPKGLSNMIVNTLTRENVISGDVPDELIRINSRIRNDGACKALDNVIGDDNRKLGFEVIQNKLKVPIARFLVENGENHIFTKGGKIVLASKWGRGERLLSGEEVRVEIEDDSFDIIRGMTPVPIVILNGSNPISSPFVNGGGMEESSVRVFLSGLVYSRFHSPKFLLTSEDVAKVSLKGSC</sequence>
<reference evidence="1 2" key="2">
    <citation type="journal article" date="2017" name="Genome Biol.">
        <title>New reference genome sequences of hot pepper reveal the massive evolution of plant disease-resistance genes by retroduplication.</title>
        <authorList>
            <person name="Kim S."/>
            <person name="Park J."/>
            <person name="Yeom S.I."/>
            <person name="Kim Y.M."/>
            <person name="Seo E."/>
            <person name="Kim K.T."/>
            <person name="Kim M.S."/>
            <person name="Lee J.M."/>
            <person name="Cheong K."/>
            <person name="Shin H.S."/>
            <person name="Kim S.B."/>
            <person name="Han K."/>
            <person name="Lee J."/>
            <person name="Park M."/>
            <person name="Lee H.A."/>
            <person name="Lee H.Y."/>
            <person name="Lee Y."/>
            <person name="Oh S."/>
            <person name="Lee J.H."/>
            <person name="Choi E."/>
            <person name="Choi E."/>
            <person name="Lee S.E."/>
            <person name="Jeon J."/>
            <person name="Kim H."/>
            <person name="Choi G."/>
            <person name="Song H."/>
            <person name="Lee J."/>
            <person name="Lee S.C."/>
            <person name="Kwon J.K."/>
            <person name="Lee H.Y."/>
            <person name="Koo N."/>
            <person name="Hong Y."/>
            <person name="Kim R.W."/>
            <person name="Kang W.H."/>
            <person name="Huh J.H."/>
            <person name="Kang B.C."/>
            <person name="Yang T.J."/>
            <person name="Lee Y.H."/>
            <person name="Bennetzen J.L."/>
            <person name="Choi D."/>
        </authorList>
    </citation>
    <scope>NUCLEOTIDE SEQUENCE [LARGE SCALE GENOMIC DNA]</scope>
    <source>
        <strain evidence="2">cv. CM334</strain>
    </source>
</reference>
<dbReference type="EMBL" id="AYRZ02000003">
    <property type="protein sequence ID" value="PHT86033.1"/>
    <property type="molecule type" value="Genomic_DNA"/>
</dbReference>